<dbReference type="InterPro" id="IPR023296">
    <property type="entry name" value="Glyco_hydro_beta-prop_sf"/>
</dbReference>
<dbReference type="SMART" id="SM00640">
    <property type="entry name" value="Glyco_32"/>
    <property type="match status" value="1"/>
</dbReference>
<accession>A0A2T0TUV8</accession>
<dbReference type="SUPFAM" id="SSF75005">
    <property type="entry name" value="Arabinanase/levansucrase/invertase"/>
    <property type="match status" value="1"/>
</dbReference>
<name>A0A2T0TUV8_9MICO</name>
<gene>
    <name evidence="7" type="ORF">BCF74_1449</name>
</gene>
<dbReference type="PROSITE" id="PS00609">
    <property type="entry name" value="GLYCOSYL_HYDROL_F32"/>
    <property type="match status" value="1"/>
</dbReference>
<dbReference type="CDD" id="cd18622">
    <property type="entry name" value="GH32_Inu-like"/>
    <property type="match status" value="1"/>
</dbReference>
<comment type="caution">
    <text evidence="7">The sequence shown here is derived from an EMBL/GenBank/DDBJ whole genome shotgun (WGS) entry which is preliminary data.</text>
</comment>
<feature type="chain" id="PRO_5039125524" evidence="4">
    <location>
        <begin position="34"/>
        <end position="861"/>
    </location>
</feature>
<dbReference type="GO" id="GO:0005737">
    <property type="term" value="C:cytoplasm"/>
    <property type="evidence" value="ECO:0007669"/>
    <property type="project" value="TreeGrafter"/>
</dbReference>
<dbReference type="GO" id="GO:0005987">
    <property type="term" value="P:sucrose catabolic process"/>
    <property type="evidence" value="ECO:0007669"/>
    <property type="project" value="TreeGrafter"/>
</dbReference>
<evidence type="ECO:0000259" key="5">
    <source>
        <dbReference type="Pfam" id="PF00251"/>
    </source>
</evidence>
<keyword evidence="3" id="KW-0326">Glycosidase</keyword>
<sequence>MCRTRHATRSHVWIAVLIAAALTVTGLGSSAVAGVPTAAGVTERADTMATGDTPEYRPAYHFSPARNWMNDPNGLVYFKGVYHLFFQYNPLGDTWGNMSWGHATSTDLVNWQQQPVAIPFDANEGVFSGSAVVDVTNSSGFGTAENPPMVAIYTSAYTAASGRDGIQAQSLAYSTDEGRTWTKYAGNPVLDIGSREFRDPKVFWYEPAKEWRMVAVIATEHTVTIWRSANLKDWTRLSDFGPRNATGGGWECPDLFPLAVDGDPANVKWVMLVSLNPGGIAGGSGTQYFVGFDGTTFTPDGPATYEPPNGTVLQGFESGYAGWSPTGDAFGSQPATGTFPGQQQVSGYVGDRLVNSFLGGDAPQGELTSPTFRIDQRYLNFLIGGGRHPAVPGATQGDPGGTVFEDFERLDPTTHLPAGWTATGDFVGYGATPSTLPNHQGANVLDTCVVPDKCDSATGTFVSPEFTVSQRYVNLLVAGGDHPLGTSGPTVVELVVDGRVVGSVSGNSSGEMDWRWIDAATAMGQRARIVVRDDNTSGNWGHLMVDDIRFSDSPAGPRDTQTTVNLVVGGQVVRTATGSDSDSLDWASWDLADLQGQDARIRIVDHSSGGWGHVLADQFMLASAPAKNGTERADWLDFGRDNYAGVTFNGLPMEQRVLIAWMNNWQYANDVPTSPWRGQMTMPRQLSLVTTADGIRLRQVPVPAISAAETNRAKVQAKVRRAAAGERATGQDAVIAKLEVRVALGAASEAGVVVRRSADGSVGTRIGVRSDGTLVVDRRRSGNVTFNPTFPSVEAAPVRIVDGEVRFTAYLDRSSVEVLAADGTVSITDLIYPPATATGLATYSEGGAAKAVDVKVVPLSP</sequence>
<dbReference type="Proteomes" id="UP000237822">
    <property type="component" value="Unassembled WGS sequence"/>
</dbReference>
<dbReference type="PANTHER" id="PTHR42800:SF1">
    <property type="entry name" value="EXOINULINASE INUD (AFU_ORTHOLOGUE AFUA_5G00480)"/>
    <property type="match status" value="1"/>
</dbReference>
<evidence type="ECO:0000313" key="8">
    <source>
        <dbReference type="Proteomes" id="UP000237822"/>
    </source>
</evidence>
<dbReference type="InterPro" id="IPR013189">
    <property type="entry name" value="Glyco_hydro_32_C"/>
</dbReference>
<dbReference type="InterPro" id="IPR013320">
    <property type="entry name" value="ConA-like_dom_sf"/>
</dbReference>
<keyword evidence="8" id="KW-1185">Reference proteome</keyword>
<keyword evidence="2" id="KW-0378">Hydrolase</keyword>
<reference evidence="7 8" key="1">
    <citation type="submission" date="2018-03" db="EMBL/GenBank/DDBJ databases">
        <title>Genomic Encyclopedia of Archaeal and Bacterial Type Strains, Phase II (KMG-II): from individual species to whole genera.</title>
        <authorList>
            <person name="Goeker M."/>
        </authorList>
    </citation>
    <scope>NUCLEOTIDE SEQUENCE [LARGE SCALE GENOMIC DNA]</scope>
    <source>
        <strain evidence="7 8">ATCC BAA-1496</strain>
    </source>
</reference>
<protein>
    <submittedName>
        <fullName evidence="7">Levanase</fullName>
    </submittedName>
</protein>
<evidence type="ECO:0000256" key="3">
    <source>
        <dbReference type="ARBA" id="ARBA00023295"/>
    </source>
</evidence>
<dbReference type="Gene3D" id="2.115.10.20">
    <property type="entry name" value="Glycosyl hydrolase domain, family 43"/>
    <property type="match status" value="2"/>
</dbReference>
<dbReference type="GO" id="GO:0004575">
    <property type="term" value="F:sucrose alpha-glucosidase activity"/>
    <property type="evidence" value="ECO:0007669"/>
    <property type="project" value="TreeGrafter"/>
</dbReference>
<dbReference type="InterPro" id="IPR018053">
    <property type="entry name" value="Glyco_hydro_32_AS"/>
</dbReference>
<dbReference type="OrthoDB" id="9776657at2"/>
<feature type="domain" description="Glycosyl hydrolase family 32 N-terminal" evidence="5">
    <location>
        <begin position="614"/>
        <end position="700"/>
    </location>
</feature>
<feature type="signal peptide" evidence="4">
    <location>
        <begin position="1"/>
        <end position="33"/>
    </location>
</feature>
<dbReference type="Pfam" id="PF00251">
    <property type="entry name" value="Glyco_hydro_32N"/>
    <property type="match status" value="2"/>
</dbReference>
<organism evidence="7 8">
    <name type="scientific">Knoellia remsis</name>
    <dbReference type="NCBI Taxonomy" id="407159"/>
    <lineage>
        <taxon>Bacteria</taxon>
        <taxon>Bacillati</taxon>
        <taxon>Actinomycetota</taxon>
        <taxon>Actinomycetes</taxon>
        <taxon>Micrococcales</taxon>
        <taxon>Intrasporangiaceae</taxon>
        <taxon>Knoellia</taxon>
    </lineage>
</organism>
<dbReference type="SUPFAM" id="SSF49899">
    <property type="entry name" value="Concanavalin A-like lectins/glucanases"/>
    <property type="match status" value="1"/>
</dbReference>
<evidence type="ECO:0000259" key="6">
    <source>
        <dbReference type="Pfam" id="PF08244"/>
    </source>
</evidence>
<dbReference type="AlphaFoldDB" id="A0A2T0TUV8"/>
<proteinExistence type="inferred from homology"/>
<dbReference type="RefSeq" id="WP_106299016.1">
    <property type="nucleotide sequence ID" value="NZ_PVTI01000044.1"/>
</dbReference>
<dbReference type="InterPro" id="IPR001362">
    <property type="entry name" value="Glyco_hydro_32"/>
</dbReference>
<evidence type="ECO:0000313" key="7">
    <source>
        <dbReference type="EMBL" id="PRY49443.1"/>
    </source>
</evidence>
<evidence type="ECO:0000256" key="1">
    <source>
        <dbReference type="ARBA" id="ARBA00009902"/>
    </source>
</evidence>
<dbReference type="PANTHER" id="PTHR42800">
    <property type="entry name" value="EXOINULINASE INUD (AFU_ORTHOLOGUE AFUA_5G00480)"/>
    <property type="match status" value="1"/>
</dbReference>
<dbReference type="Pfam" id="PF08244">
    <property type="entry name" value="Glyco_hydro_32C"/>
    <property type="match status" value="1"/>
</dbReference>
<evidence type="ECO:0000256" key="2">
    <source>
        <dbReference type="ARBA" id="ARBA00022801"/>
    </source>
</evidence>
<evidence type="ECO:0000256" key="4">
    <source>
        <dbReference type="SAM" id="SignalP"/>
    </source>
</evidence>
<comment type="similarity">
    <text evidence="1">Belongs to the glycosyl hydrolase 32 family.</text>
</comment>
<feature type="domain" description="Glycosyl hydrolase family 32 N-terminal" evidence="5">
    <location>
        <begin position="61"/>
        <end position="300"/>
    </location>
</feature>
<dbReference type="InterPro" id="IPR013148">
    <property type="entry name" value="Glyco_hydro_32_N"/>
</dbReference>
<dbReference type="EMBL" id="PVTI01000044">
    <property type="protein sequence ID" value="PRY49443.1"/>
    <property type="molecule type" value="Genomic_DNA"/>
</dbReference>
<keyword evidence="4" id="KW-0732">Signal</keyword>
<dbReference type="Gene3D" id="2.60.120.560">
    <property type="entry name" value="Exo-inulinase, domain 1"/>
    <property type="match status" value="1"/>
</dbReference>
<feature type="domain" description="Glycosyl hydrolase family 32 C-terminal" evidence="6">
    <location>
        <begin position="712"/>
        <end position="856"/>
    </location>
</feature>